<dbReference type="EMBL" id="BSXG01000027">
    <property type="protein sequence ID" value="GME26369.1"/>
    <property type="molecule type" value="Genomic_DNA"/>
</dbReference>
<protein>
    <submittedName>
        <fullName evidence="1">Uncharacterized protein LTHEOB_8406</fullName>
    </submittedName>
</protein>
<dbReference type="Proteomes" id="UP001165186">
    <property type="component" value="Unassembled WGS sequence"/>
</dbReference>
<evidence type="ECO:0000313" key="2">
    <source>
        <dbReference type="Proteomes" id="UP001165186"/>
    </source>
</evidence>
<proteinExistence type="predicted"/>
<sequence>MAFNLYVERDPTIRPDYPEQGVCSDPASTAIVKCTLYGYPISDTTATNTGQWQGGFHVVIAGSNGYNKILSPPAAQPNFNGPLGSNGNALPGAIENLNKYYLYEFYTGPFDPAYCASGCQANTAYNKAHLRDSNGWYTACNAFNAYVLYADGEAKGTTCAYYSDTLTDWDLRNQATNVGQYQGNVHITVGQSYVYNLAVEQTLEYV</sequence>
<keyword evidence="2" id="KW-1185">Reference proteome</keyword>
<name>A0ACB5S0R4_9PEZI</name>
<comment type="caution">
    <text evidence="1">The sequence shown here is derived from an EMBL/GenBank/DDBJ whole genome shotgun (WGS) entry which is preliminary data.</text>
</comment>
<gene>
    <name evidence="1" type="primary">g9084</name>
    <name evidence="1" type="ORF">NpPPO83_00009084</name>
</gene>
<accession>A0ACB5S0R4</accession>
<reference evidence="1" key="1">
    <citation type="submission" date="2024-09" db="EMBL/GenBank/DDBJ databases">
        <title>Draft Genome Sequences of Neofusicoccum parvum.</title>
        <authorList>
            <person name="Ashida A."/>
            <person name="Camagna M."/>
            <person name="Tanaka A."/>
            <person name="Takemoto D."/>
        </authorList>
    </citation>
    <scope>NUCLEOTIDE SEQUENCE</scope>
    <source>
        <strain evidence="1">PPO83</strain>
    </source>
</reference>
<evidence type="ECO:0000313" key="1">
    <source>
        <dbReference type="EMBL" id="GME26369.1"/>
    </source>
</evidence>
<organism evidence="1 2">
    <name type="scientific">Neofusicoccum parvum</name>
    <dbReference type="NCBI Taxonomy" id="310453"/>
    <lineage>
        <taxon>Eukaryota</taxon>
        <taxon>Fungi</taxon>
        <taxon>Dikarya</taxon>
        <taxon>Ascomycota</taxon>
        <taxon>Pezizomycotina</taxon>
        <taxon>Dothideomycetes</taxon>
        <taxon>Dothideomycetes incertae sedis</taxon>
        <taxon>Botryosphaeriales</taxon>
        <taxon>Botryosphaeriaceae</taxon>
        <taxon>Neofusicoccum</taxon>
    </lineage>
</organism>